<feature type="compositionally biased region" description="Basic and acidic residues" evidence="1">
    <location>
        <begin position="279"/>
        <end position="297"/>
    </location>
</feature>
<dbReference type="Proteomes" id="UP000595224">
    <property type="component" value="Chromosome"/>
</dbReference>
<evidence type="ECO:0000256" key="1">
    <source>
        <dbReference type="SAM" id="MobiDB-lite"/>
    </source>
</evidence>
<feature type="region of interest" description="Disordered" evidence="1">
    <location>
        <begin position="279"/>
        <end position="309"/>
    </location>
</feature>
<evidence type="ECO:0000313" key="3">
    <source>
        <dbReference type="Proteomes" id="UP000595224"/>
    </source>
</evidence>
<dbReference type="EMBL" id="CP064936">
    <property type="protein sequence ID" value="QQA01707.1"/>
    <property type="molecule type" value="Genomic_DNA"/>
</dbReference>
<dbReference type="KEGG" id="tper:IWA51_03590"/>
<dbReference type="RefSeq" id="WP_198443253.1">
    <property type="nucleotide sequence ID" value="NZ_CBCSHE010000032.1"/>
</dbReference>
<evidence type="ECO:0000313" key="2">
    <source>
        <dbReference type="EMBL" id="QQA01707.1"/>
    </source>
</evidence>
<dbReference type="AlphaFoldDB" id="A0A7T3V5L9"/>
<name>A0A7T3V5L9_9SPIR</name>
<organism evidence="2 3">
    <name type="scientific">Treponema peruense</name>
    <dbReference type="NCBI Taxonomy" id="2787628"/>
    <lineage>
        <taxon>Bacteria</taxon>
        <taxon>Pseudomonadati</taxon>
        <taxon>Spirochaetota</taxon>
        <taxon>Spirochaetia</taxon>
        <taxon>Spirochaetales</taxon>
        <taxon>Treponemataceae</taxon>
        <taxon>Treponema</taxon>
    </lineage>
</organism>
<gene>
    <name evidence="2" type="ORF">IWA51_03590</name>
</gene>
<protein>
    <submittedName>
        <fullName evidence="2">Uncharacterized protein</fullName>
    </submittedName>
</protein>
<keyword evidence="3" id="KW-1185">Reference proteome</keyword>
<accession>A0A7T3V5L9</accession>
<proteinExistence type="predicted"/>
<reference evidence="2 3" key="1">
    <citation type="submission" date="2020-11" db="EMBL/GenBank/DDBJ databases">
        <title>Treponema Peruensis nv. sp., first commensal Treponema isolated from human feces.</title>
        <authorList>
            <person name="Belkhou C."/>
            <person name="Raes J."/>
        </authorList>
    </citation>
    <scope>NUCLEOTIDE SEQUENCE [LARGE SCALE GENOMIC DNA]</scope>
    <source>
        <strain evidence="2 3">RCC2812</strain>
    </source>
</reference>
<sequence length="309" mass="35090">MEQTVSINQFGDALKNTSPMPLYEKKSKEKSSYDYFQELGDTLVKSLKDGTSPLLPNKDGFVDLQPAYNASKNTKTEGLTQIMLLTKKAELNAPTAAFVTFESVKKAQEAGVECKIAKGSKGVTIPAVDLKNWSEIKFKNTWFNFSQVEGAEALKAFLDAKMTEQYKKDVQYINEHYPNSTYKEKKNPADFVMNKENLKAMPLNEKTEEPYQYLAQVLNAVNTGRKLYVTPEQAEKFKNKAVEILTAEYEPGKLDKAAIMKLSVSAENLYRKNKEMLQEYSQKKEVAQESPKKETPKKSRPAPSYERER</sequence>